<keyword evidence="2" id="KW-1185">Reference proteome</keyword>
<comment type="caution">
    <text evidence="1">The sequence shown here is derived from an EMBL/GenBank/DDBJ whole genome shotgun (WGS) entry which is preliminary data.</text>
</comment>
<reference evidence="1" key="1">
    <citation type="journal article" date="2014" name="Int. J. Syst. Evol. Microbiol.">
        <title>Complete genome sequence of Corynebacterium casei LMG S-19264T (=DSM 44701T), isolated from a smear-ripened cheese.</title>
        <authorList>
            <consortium name="US DOE Joint Genome Institute (JGI-PGF)"/>
            <person name="Walter F."/>
            <person name="Albersmeier A."/>
            <person name="Kalinowski J."/>
            <person name="Ruckert C."/>
        </authorList>
    </citation>
    <scope>NUCLEOTIDE SEQUENCE</scope>
    <source>
        <strain evidence="1">CGMCC 1.12754</strain>
    </source>
</reference>
<organism evidence="1 2">
    <name type="scientific">Virgibacillus oceani</name>
    <dbReference type="NCBI Taxonomy" id="1479511"/>
    <lineage>
        <taxon>Bacteria</taxon>
        <taxon>Bacillati</taxon>
        <taxon>Bacillota</taxon>
        <taxon>Bacilli</taxon>
        <taxon>Bacillales</taxon>
        <taxon>Bacillaceae</taxon>
        <taxon>Virgibacillus</taxon>
    </lineage>
</organism>
<evidence type="ECO:0000313" key="2">
    <source>
        <dbReference type="Proteomes" id="UP000622860"/>
    </source>
</evidence>
<gene>
    <name evidence="1" type="ORF">GCM10011398_33730</name>
</gene>
<name>A0A917HNC4_9BACI</name>
<protein>
    <submittedName>
        <fullName evidence="1">Uncharacterized protein</fullName>
    </submittedName>
</protein>
<accession>A0A917HNC4</accession>
<evidence type="ECO:0000313" key="1">
    <source>
        <dbReference type="EMBL" id="GGG85228.1"/>
    </source>
</evidence>
<sequence length="42" mass="4952">MKKTMVPSLKDEGGVRELDQNEISAIVAYLQKFRRKRLLFLE</sequence>
<dbReference type="AlphaFoldDB" id="A0A917HNC4"/>
<dbReference type="Proteomes" id="UP000622860">
    <property type="component" value="Unassembled WGS sequence"/>
</dbReference>
<proteinExistence type="predicted"/>
<dbReference type="EMBL" id="BMFR01000019">
    <property type="protein sequence ID" value="GGG85228.1"/>
    <property type="molecule type" value="Genomic_DNA"/>
</dbReference>
<dbReference type="RefSeq" id="WP_268233845.1">
    <property type="nucleotide sequence ID" value="NZ_BMFR01000019.1"/>
</dbReference>
<reference evidence="1" key="2">
    <citation type="submission" date="2020-09" db="EMBL/GenBank/DDBJ databases">
        <authorList>
            <person name="Sun Q."/>
            <person name="Zhou Y."/>
        </authorList>
    </citation>
    <scope>NUCLEOTIDE SEQUENCE</scope>
    <source>
        <strain evidence="1">CGMCC 1.12754</strain>
    </source>
</reference>